<evidence type="ECO:0000256" key="1">
    <source>
        <dbReference type="SAM" id="MobiDB-lite"/>
    </source>
</evidence>
<dbReference type="EMBL" id="JANPWB010000010">
    <property type="protein sequence ID" value="KAJ1137681.1"/>
    <property type="molecule type" value="Genomic_DNA"/>
</dbReference>
<dbReference type="AlphaFoldDB" id="A0AAV7QDU3"/>
<comment type="caution">
    <text evidence="2">The sequence shown here is derived from an EMBL/GenBank/DDBJ whole genome shotgun (WGS) entry which is preliminary data.</text>
</comment>
<gene>
    <name evidence="2" type="ORF">NDU88_004079</name>
</gene>
<name>A0AAV7QDU3_PLEWA</name>
<evidence type="ECO:0000313" key="3">
    <source>
        <dbReference type="Proteomes" id="UP001066276"/>
    </source>
</evidence>
<organism evidence="2 3">
    <name type="scientific">Pleurodeles waltl</name>
    <name type="common">Iberian ribbed newt</name>
    <dbReference type="NCBI Taxonomy" id="8319"/>
    <lineage>
        <taxon>Eukaryota</taxon>
        <taxon>Metazoa</taxon>
        <taxon>Chordata</taxon>
        <taxon>Craniata</taxon>
        <taxon>Vertebrata</taxon>
        <taxon>Euteleostomi</taxon>
        <taxon>Amphibia</taxon>
        <taxon>Batrachia</taxon>
        <taxon>Caudata</taxon>
        <taxon>Salamandroidea</taxon>
        <taxon>Salamandridae</taxon>
        <taxon>Pleurodelinae</taxon>
        <taxon>Pleurodeles</taxon>
    </lineage>
</organism>
<proteinExistence type="predicted"/>
<reference evidence="2" key="1">
    <citation type="journal article" date="2022" name="bioRxiv">
        <title>Sequencing and chromosome-scale assembly of the giantPleurodeles waltlgenome.</title>
        <authorList>
            <person name="Brown T."/>
            <person name="Elewa A."/>
            <person name="Iarovenko S."/>
            <person name="Subramanian E."/>
            <person name="Araus A.J."/>
            <person name="Petzold A."/>
            <person name="Susuki M."/>
            <person name="Suzuki K.-i.T."/>
            <person name="Hayashi T."/>
            <person name="Toyoda A."/>
            <person name="Oliveira C."/>
            <person name="Osipova E."/>
            <person name="Leigh N.D."/>
            <person name="Simon A."/>
            <person name="Yun M.H."/>
        </authorList>
    </citation>
    <scope>NUCLEOTIDE SEQUENCE</scope>
    <source>
        <strain evidence="2">20211129_DDA</strain>
        <tissue evidence="2">Liver</tissue>
    </source>
</reference>
<dbReference type="Proteomes" id="UP001066276">
    <property type="component" value="Chromosome 6"/>
</dbReference>
<keyword evidence="3" id="KW-1185">Reference proteome</keyword>
<sequence>MARGAGRQDGEGADPAGSGPVARIGGRLVTTGSWEMGRGCSGVAGRECAWKEMAAKWWFRAADDCSEEERRHCWEGASGGYLRRPPACFHPPLCAVLNVLEPG</sequence>
<feature type="compositionally biased region" description="Basic and acidic residues" evidence="1">
    <location>
        <begin position="1"/>
        <end position="10"/>
    </location>
</feature>
<accession>A0AAV7QDU3</accession>
<protein>
    <submittedName>
        <fullName evidence="2">Uncharacterized protein</fullName>
    </submittedName>
</protein>
<feature type="region of interest" description="Disordered" evidence="1">
    <location>
        <begin position="1"/>
        <end position="24"/>
    </location>
</feature>
<evidence type="ECO:0000313" key="2">
    <source>
        <dbReference type="EMBL" id="KAJ1137681.1"/>
    </source>
</evidence>